<dbReference type="AlphaFoldDB" id="A0A1M6SZC7"/>
<protein>
    <submittedName>
        <fullName evidence="1">Uncharacterized protein</fullName>
    </submittedName>
</protein>
<accession>A0A1M6SZC7</accession>
<dbReference type="RefSeq" id="WP_268794464.1">
    <property type="nucleotide sequence ID" value="NZ_CALGVN010000045.1"/>
</dbReference>
<keyword evidence="2" id="KW-1185">Reference proteome</keyword>
<evidence type="ECO:0000313" key="2">
    <source>
        <dbReference type="Proteomes" id="UP000184363"/>
    </source>
</evidence>
<proteinExistence type="predicted"/>
<dbReference type="Proteomes" id="UP000184363">
    <property type="component" value="Unassembled WGS sequence"/>
</dbReference>
<name>A0A1M6SZC7_PSETH</name>
<dbReference type="Gene3D" id="3.40.50.2300">
    <property type="match status" value="1"/>
</dbReference>
<dbReference type="STRING" id="1848.SAMN05443637_10750"/>
<dbReference type="EMBL" id="FRAP01000007">
    <property type="protein sequence ID" value="SHK50006.1"/>
    <property type="molecule type" value="Genomic_DNA"/>
</dbReference>
<sequence>MVSPGRGRCSAARAQPKVIDTGFYWYDASNIDDPEIQAVLYE</sequence>
<reference evidence="1 2" key="1">
    <citation type="submission" date="2016-11" db="EMBL/GenBank/DDBJ databases">
        <authorList>
            <person name="Jaros S."/>
            <person name="Januszkiewicz K."/>
            <person name="Wedrychowicz H."/>
        </authorList>
    </citation>
    <scope>NUCLEOTIDE SEQUENCE [LARGE SCALE GENOMIC DNA]</scope>
    <source>
        <strain evidence="1 2">DSM 43832</strain>
    </source>
</reference>
<organism evidence="1 2">
    <name type="scientific">Pseudonocardia thermophila</name>
    <dbReference type="NCBI Taxonomy" id="1848"/>
    <lineage>
        <taxon>Bacteria</taxon>
        <taxon>Bacillati</taxon>
        <taxon>Actinomycetota</taxon>
        <taxon>Actinomycetes</taxon>
        <taxon>Pseudonocardiales</taxon>
        <taxon>Pseudonocardiaceae</taxon>
        <taxon>Pseudonocardia</taxon>
    </lineage>
</organism>
<evidence type="ECO:0000313" key="1">
    <source>
        <dbReference type="EMBL" id="SHK50006.1"/>
    </source>
</evidence>
<gene>
    <name evidence="1" type="ORF">SAMN05443637_10750</name>
</gene>